<dbReference type="AlphaFoldDB" id="A0A6P2C233"/>
<evidence type="ECO:0000313" key="3">
    <source>
        <dbReference type="Proteomes" id="UP000460272"/>
    </source>
</evidence>
<dbReference type="SMART" id="SM00829">
    <property type="entry name" value="PKS_ER"/>
    <property type="match status" value="1"/>
</dbReference>
<dbReference type="InterPro" id="IPR013154">
    <property type="entry name" value="ADH-like_N"/>
</dbReference>
<dbReference type="Pfam" id="PF13602">
    <property type="entry name" value="ADH_zinc_N_2"/>
    <property type="match status" value="1"/>
</dbReference>
<keyword evidence="3" id="KW-1185">Reference proteome</keyword>
<dbReference type="PANTHER" id="PTHR11695:SF294">
    <property type="entry name" value="RETICULON-4-INTERACTING PROTEIN 1, MITOCHONDRIAL"/>
    <property type="match status" value="1"/>
</dbReference>
<sequence>MTDVRAVVIDGFADAPHLATFPLPELAPGQVLIEVQAASVNAFDWKAAEGRFKESFDYQFPVTIGRDYAGVVSAVGAAVRRVAPGDEVFGYFTGQVLHRGAFATHVWADEDECFVRRPAGLDAATAACLPLAGVVALRCVEAVKPAAGDRLLILGAPGGVGSLAVQLAAAAGAHVIASGLTEDEAYLRELGAADVVEPGGGLIDEVRARYTDGIDGLIDLVDYRPAFLAHAELLVHGGRAASVHRAVDEALFVGRGLHGSNVTSMPDRALLEQLAELAADGRLRTVITGRYPLDRAPDALAAARDGHTRGKFVIEVAS</sequence>
<dbReference type="Gene3D" id="3.90.180.10">
    <property type="entry name" value="Medium-chain alcohol dehydrogenases, catalytic domain"/>
    <property type="match status" value="1"/>
</dbReference>
<name>A0A6P2C233_9ACTN</name>
<reference evidence="2 3" key="1">
    <citation type="submission" date="2018-11" db="EMBL/GenBank/DDBJ databases">
        <title>Trebonia kvetii gen.nov., sp.nov., a novel acidophilic actinobacterium, and proposal of the new actinobacterial family Treboniaceae fam. nov.</title>
        <authorList>
            <person name="Rapoport D."/>
            <person name="Sagova-Mareckova M."/>
            <person name="Sedlacek I."/>
            <person name="Provaznik J."/>
            <person name="Kralova S."/>
            <person name="Pavlinic D."/>
            <person name="Benes V."/>
            <person name="Kopecky J."/>
        </authorList>
    </citation>
    <scope>NUCLEOTIDE SEQUENCE [LARGE SCALE GENOMIC DNA]</scope>
    <source>
        <strain evidence="2 3">15Tr583</strain>
    </source>
</reference>
<dbReference type="Gene3D" id="3.40.50.720">
    <property type="entry name" value="NAD(P)-binding Rossmann-like Domain"/>
    <property type="match status" value="1"/>
</dbReference>
<accession>A0A6P2C233</accession>
<protein>
    <submittedName>
        <fullName evidence="2">NADP-dependent oxidoreductase</fullName>
    </submittedName>
</protein>
<gene>
    <name evidence="2" type="ORF">EAS64_18490</name>
</gene>
<dbReference type="RefSeq" id="WP_145854242.1">
    <property type="nucleotide sequence ID" value="NZ_RPFW01000003.1"/>
</dbReference>
<evidence type="ECO:0000259" key="1">
    <source>
        <dbReference type="SMART" id="SM00829"/>
    </source>
</evidence>
<dbReference type="Proteomes" id="UP000460272">
    <property type="component" value="Unassembled WGS sequence"/>
</dbReference>
<dbReference type="InterPro" id="IPR050700">
    <property type="entry name" value="YIM1/Zinc_Alcohol_DH_Fams"/>
</dbReference>
<dbReference type="EMBL" id="RPFW01000003">
    <property type="protein sequence ID" value="TVZ04361.1"/>
    <property type="molecule type" value="Genomic_DNA"/>
</dbReference>
<evidence type="ECO:0000313" key="2">
    <source>
        <dbReference type="EMBL" id="TVZ04361.1"/>
    </source>
</evidence>
<dbReference type="GO" id="GO:0016491">
    <property type="term" value="F:oxidoreductase activity"/>
    <property type="evidence" value="ECO:0007669"/>
    <property type="project" value="InterPro"/>
</dbReference>
<dbReference type="SUPFAM" id="SSF50129">
    <property type="entry name" value="GroES-like"/>
    <property type="match status" value="1"/>
</dbReference>
<dbReference type="CDD" id="cd05289">
    <property type="entry name" value="MDR_like_2"/>
    <property type="match status" value="1"/>
</dbReference>
<dbReference type="InterPro" id="IPR011032">
    <property type="entry name" value="GroES-like_sf"/>
</dbReference>
<feature type="domain" description="Enoyl reductase (ER)" evidence="1">
    <location>
        <begin position="11"/>
        <end position="314"/>
    </location>
</feature>
<dbReference type="PANTHER" id="PTHR11695">
    <property type="entry name" value="ALCOHOL DEHYDROGENASE RELATED"/>
    <property type="match status" value="1"/>
</dbReference>
<comment type="caution">
    <text evidence="2">The sequence shown here is derived from an EMBL/GenBank/DDBJ whole genome shotgun (WGS) entry which is preliminary data.</text>
</comment>
<dbReference type="SUPFAM" id="SSF51735">
    <property type="entry name" value="NAD(P)-binding Rossmann-fold domains"/>
    <property type="match status" value="1"/>
</dbReference>
<proteinExistence type="predicted"/>
<dbReference type="InterPro" id="IPR036291">
    <property type="entry name" value="NAD(P)-bd_dom_sf"/>
</dbReference>
<dbReference type="Pfam" id="PF08240">
    <property type="entry name" value="ADH_N"/>
    <property type="match status" value="1"/>
</dbReference>
<dbReference type="OrthoDB" id="3727682at2"/>
<dbReference type="InterPro" id="IPR020843">
    <property type="entry name" value="ER"/>
</dbReference>
<organism evidence="2 3">
    <name type="scientific">Trebonia kvetii</name>
    <dbReference type="NCBI Taxonomy" id="2480626"/>
    <lineage>
        <taxon>Bacteria</taxon>
        <taxon>Bacillati</taxon>
        <taxon>Actinomycetota</taxon>
        <taxon>Actinomycetes</taxon>
        <taxon>Streptosporangiales</taxon>
        <taxon>Treboniaceae</taxon>
        <taxon>Trebonia</taxon>
    </lineage>
</organism>